<dbReference type="GO" id="GO:0003992">
    <property type="term" value="F:N2-acetyl-L-ornithine:2-oxoglutarate 5-aminotransferase activity"/>
    <property type="evidence" value="ECO:0007669"/>
    <property type="project" value="UniProtKB-UniRule"/>
</dbReference>
<dbReference type="RefSeq" id="WP_017619146.1">
    <property type="nucleotide sequence ID" value="NZ_ANBG01000225.1"/>
</dbReference>
<evidence type="ECO:0000313" key="6">
    <source>
        <dbReference type="EMBL" id="ASU84628.1"/>
    </source>
</evidence>
<dbReference type="GO" id="GO:0005737">
    <property type="term" value="C:cytoplasm"/>
    <property type="evidence" value="ECO:0007669"/>
    <property type="project" value="UniProtKB-SubCell"/>
</dbReference>
<name>A0A223S947_9ACTN</name>
<dbReference type="InterPro" id="IPR004636">
    <property type="entry name" value="AcOrn/SuccOrn_fam"/>
</dbReference>
<evidence type="ECO:0000256" key="3">
    <source>
        <dbReference type="ARBA" id="ARBA00022679"/>
    </source>
</evidence>
<evidence type="ECO:0000256" key="5">
    <source>
        <dbReference type="HAMAP-Rule" id="MF_01107"/>
    </source>
</evidence>
<feature type="binding site" evidence="5">
    <location>
        <begin position="263"/>
        <end position="266"/>
    </location>
    <ligand>
        <name>pyridoxal 5'-phosphate</name>
        <dbReference type="ChEBI" id="CHEBI:597326"/>
    </ligand>
</feature>
<dbReference type="HAMAP" id="MF_01107">
    <property type="entry name" value="ArgD_aminotrans_3"/>
    <property type="match status" value="1"/>
</dbReference>
<dbReference type="AlphaFoldDB" id="A0A223S947"/>
<dbReference type="PANTHER" id="PTHR11986:SF79">
    <property type="entry name" value="ACETYLORNITHINE AMINOTRANSFERASE, MITOCHONDRIAL"/>
    <property type="match status" value="1"/>
</dbReference>
<dbReference type="InterPro" id="IPR005814">
    <property type="entry name" value="Aminotrans_3"/>
</dbReference>
<proteinExistence type="inferred from homology"/>
<dbReference type="NCBIfam" id="NF002874">
    <property type="entry name" value="PRK03244.1"/>
    <property type="match status" value="1"/>
</dbReference>
<keyword evidence="2 5" id="KW-0028">Amino-acid biosynthesis</keyword>
<keyword evidence="5" id="KW-0055">Arginine biosynthesis</keyword>
<dbReference type="InterPro" id="IPR015421">
    <property type="entry name" value="PyrdxlP-dep_Trfase_major"/>
</dbReference>
<dbReference type="GO" id="GO:0042802">
    <property type="term" value="F:identical protein binding"/>
    <property type="evidence" value="ECO:0007669"/>
    <property type="project" value="TreeGrafter"/>
</dbReference>
<keyword evidence="7" id="KW-1185">Reference proteome</keyword>
<dbReference type="Gene3D" id="3.90.1150.10">
    <property type="entry name" value="Aspartate Aminotransferase, domain 1"/>
    <property type="match status" value="1"/>
</dbReference>
<dbReference type="EC" id="2.6.1.11" evidence="5"/>
<comment type="catalytic activity">
    <reaction evidence="5">
        <text>N(2)-acetyl-L-ornithine + 2-oxoglutarate = N-acetyl-L-glutamate 5-semialdehyde + L-glutamate</text>
        <dbReference type="Rhea" id="RHEA:18049"/>
        <dbReference type="ChEBI" id="CHEBI:16810"/>
        <dbReference type="ChEBI" id="CHEBI:29123"/>
        <dbReference type="ChEBI" id="CHEBI:29985"/>
        <dbReference type="ChEBI" id="CHEBI:57805"/>
        <dbReference type="EC" id="2.6.1.11"/>
    </reaction>
</comment>
<gene>
    <name evidence="5" type="primary">argD</name>
    <name evidence="6" type="ORF">CDO52_19115</name>
</gene>
<evidence type="ECO:0000256" key="4">
    <source>
        <dbReference type="ARBA" id="ARBA00022898"/>
    </source>
</evidence>
<feature type="binding site" evidence="5">
    <location>
        <position position="178"/>
    </location>
    <ligand>
        <name>pyridoxal 5'-phosphate</name>
        <dbReference type="ChEBI" id="CHEBI:597326"/>
    </ligand>
</feature>
<comment type="miscellaneous">
    <text evidence="5">May also have succinyldiaminopimelate aminotransferase activity, thus carrying out the corresponding step in lysine biosynthesis.</text>
</comment>
<dbReference type="FunFam" id="3.40.640.10:FF:000004">
    <property type="entry name" value="Acetylornithine aminotransferase"/>
    <property type="match status" value="1"/>
</dbReference>
<dbReference type="SUPFAM" id="SSF53383">
    <property type="entry name" value="PLP-dependent transferases"/>
    <property type="match status" value="1"/>
</dbReference>
<dbReference type="InterPro" id="IPR015422">
    <property type="entry name" value="PyrdxlP-dep_Trfase_small"/>
</dbReference>
<dbReference type="PANTHER" id="PTHR11986">
    <property type="entry name" value="AMINOTRANSFERASE CLASS III"/>
    <property type="match status" value="1"/>
</dbReference>
<evidence type="ECO:0000256" key="2">
    <source>
        <dbReference type="ARBA" id="ARBA00022605"/>
    </source>
</evidence>
<accession>A0A223S947</accession>
<dbReference type="NCBIfam" id="TIGR00707">
    <property type="entry name" value="argD"/>
    <property type="match status" value="1"/>
</dbReference>
<reference evidence="6 7" key="1">
    <citation type="submission" date="2017-08" db="EMBL/GenBank/DDBJ databases">
        <title>The complete genome sequence of Nocardiopsis gilva YIM 90087.</title>
        <authorList>
            <person name="Yin M."/>
            <person name="Tang S."/>
        </authorList>
    </citation>
    <scope>NUCLEOTIDE SEQUENCE [LARGE SCALE GENOMIC DNA]</scope>
    <source>
        <strain evidence="6 7">YIM 90087</strain>
    </source>
</reference>
<dbReference type="Pfam" id="PF00202">
    <property type="entry name" value="Aminotran_3"/>
    <property type="match status" value="1"/>
</dbReference>
<dbReference type="Gene3D" id="3.40.640.10">
    <property type="entry name" value="Type I PLP-dependent aspartate aminotransferase-like (Major domain)"/>
    <property type="match status" value="1"/>
</dbReference>
<dbReference type="InterPro" id="IPR049704">
    <property type="entry name" value="Aminotrans_3_PPA_site"/>
</dbReference>
<feature type="binding site" evidence="5">
    <location>
        <position position="321"/>
    </location>
    <ligand>
        <name>pyridoxal 5'-phosphate</name>
        <dbReference type="ChEBI" id="CHEBI:597326"/>
    </ligand>
</feature>
<keyword evidence="1 5" id="KW-0032">Aminotransferase</keyword>
<feature type="binding site" evidence="5">
    <location>
        <position position="181"/>
    </location>
    <ligand>
        <name>N(2)-acetyl-L-ornithine</name>
        <dbReference type="ChEBI" id="CHEBI:57805"/>
    </ligand>
</feature>
<keyword evidence="5" id="KW-0963">Cytoplasm</keyword>
<keyword evidence="3 5" id="KW-0808">Transferase</keyword>
<organism evidence="6 7">
    <name type="scientific">Nocardiopsis gilva YIM 90087</name>
    <dbReference type="NCBI Taxonomy" id="1235441"/>
    <lineage>
        <taxon>Bacteria</taxon>
        <taxon>Bacillati</taxon>
        <taxon>Actinomycetota</taxon>
        <taxon>Actinomycetes</taxon>
        <taxon>Streptosporangiales</taxon>
        <taxon>Nocardiopsidaceae</taxon>
        <taxon>Nocardiopsis</taxon>
    </lineage>
</organism>
<comment type="pathway">
    <text evidence="5">Amino-acid biosynthesis; L-arginine biosynthesis; N(2)-acetyl-L-ornithine from L-glutamate: step 4/4.</text>
</comment>
<dbReference type="InterPro" id="IPR015424">
    <property type="entry name" value="PyrdxlP-dep_Trfase"/>
</dbReference>
<feature type="binding site" evidence="5">
    <location>
        <position position="320"/>
    </location>
    <ligand>
        <name>N(2)-acetyl-L-ornithine</name>
        <dbReference type="ChEBI" id="CHEBI:57805"/>
    </ligand>
</feature>
<keyword evidence="4 5" id="KW-0663">Pyridoxal phosphate</keyword>
<dbReference type="GO" id="GO:0030170">
    <property type="term" value="F:pyridoxal phosphate binding"/>
    <property type="evidence" value="ECO:0007669"/>
    <property type="project" value="InterPro"/>
</dbReference>
<sequence length="446" mass="45019">MSGAGETNGTAGTATSAAGLRDRFQAALMPTYGTPGIVLARGQGSTVWDVEGTRYLDLIAGIAVSALGHGHPALVKAVTDQTATLAHTSNLFIHEREVELAERLIGLLRGATTGGRSGQGEPGAAADDIRVFFANSGTEANEAALKLVKADAAARGLSTGDRSGSTRPGYIVSTGNAFHGRTSGALALTGKAAIREKFGPFGMDVRFVPYGDADALRDAVDDSCAAVIVEPTQGEAGVIPAPEDYLARIRAICDATGAAFILDEIQSGIGRTGHWFAHQGAGVTPDVLTLAKGLGGGLPIGVCVGFGRYATAFAKGDHGSTFGGNPVACAAALAVLDTIEADGLLANATDLGALLTAELTAIDHPLITGVRGAGLWLGIQLSAPVAADVQDHAAAHGFLVNAVTPDTIRIAPPLTISRSEVLEFTGAFPAILAAATPPASETGGTA</sequence>
<evidence type="ECO:0000313" key="7">
    <source>
        <dbReference type="Proteomes" id="UP000215005"/>
    </source>
</evidence>
<comment type="cofactor">
    <cofactor evidence="5">
        <name>pyridoxal 5'-phosphate</name>
        <dbReference type="ChEBI" id="CHEBI:597326"/>
    </cofactor>
    <text evidence="5">Binds 1 pyridoxal phosphate per subunit.</text>
</comment>
<dbReference type="KEGG" id="ngv:CDO52_19115"/>
<feature type="binding site" evidence="5">
    <location>
        <begin position="137"/>
        <end position="138"/>
    </location>
    <ligand>
        <name>pyridoxal 5'-phosphate</name>
        <dbReference type="ChEBI" id="CHEBI:597326"/>
    </ligand>
</feature>
<dbReference type="EMBL" id="CP022753">
    <property type="protein sequence ID" value="ASU84628.1"/>
    <property type="molecule type" value="Genomic_DNA"/>
</dbReference>
<dbReference type="Proteomes" id="UP000215005">
    <property type="component" value="Chromosome"/>
</dbReference>
<protein>
    <recommendedName>
        <fullName evidence="5">Acetylornithine aminotransferase</fullName>
        <shortName evidence="5">ACOAT</shortName>
        <ecNumber evidence="5">2.6.1.11</ecNumber>
    </recommendedName>
</protein>
<dbReference type="PIRSF" id="PIRSF000521">
    <property type="entry name" value="Transaminase_4ab_Lys_Orn"/>
    <property type="match status" value="1"/>
</dbReference>
<comment type="subunit">
    <text evidence="5">Homodimer.</text>
</comment>
<comment type="subcellular location">
    <subcellularLocation>
        <location evidence="5">Cytoplasm</location>
    </subcellularLocation>
</comment>
<feature type="modified residue" description="N6-(pyridoxal phosphate)lysine" evidence="5">
    <location>
        <position position="292"/>
    </location>
</feature>
<comment type="similarity">
    <text evidence="5">Belongs to the class-III pyridoxal-phosphate-dependent aminotransferase family. ArgD subfamily.</text>
</comment>
<dbReference type="UniPathway" id="UPA00068">
    <property type="reaction ID" value="UER00109"/>
</dbReference>
<evidence type="ECO:0000256" key="1">
    <source>
        <dbReference type="ARBA" id="ARBA00022576"/>
    </source>
</evidence>
<dbReference type="CDD" id="cd00610">
    <property type="entry name" value="OAT_like"/>
    <property type="match status" value="1"/>
</dbReference>
<dbReference type="PROSITE" id="PS00600">
    <property type="entry name" value="AA_TRANSFER_CLASS_3"/>
    <property type="match status" value="1"/>
</dbReference>
<dbReference type="InterPro" id="IPR050103">
    <property type="entry name" value="Class-III_PLP-dep_AT"/>
</dbReference>
<dbReference type="GO" id="GO:0006526">
    <property type="term" value="P:L-arginine biosynthetic process"/>
    <property type="evidence" value="ECO:0007669"/>
    <property type="project" value="UniProtKB-UniRule"/>
</dbReference>